<sequence>MASKMLLLFLFFVAQEQYKLVKGDTSLIKRTCKNTKYYNLCFSSLKSDPSSPTADSKGLAVIMVGIAMTNATSTSSYLSSKLLSPKTNSTTLKMVLKECADKYSYAGDALQDSVQELSDENYDYAYMHISAAKDYPNACHNAFRRYPDLVYSRDLARREEACSILVSAGKRWIIRIIEQIIYGLRSTNSHYFIFNGLLFRVRDMNELGLHNFMDLSLA</sequence>
<proteinExistence type="inferred from homology"/>
<dbReference type="PANTHER" id="PTHR31080">
    <property type="entry name" value="PECTINESTERASE INHIBITOR-LIKE"/>
    <property type="match status" value="1"/>
</dbReference>
<evidence type="ECO:0000256" key="3">
    <source>
        <dbReference type="SAM" id="SignalP"/>
    </source>
</evidence>
<evidence type="ECO:0000259" key="4">
    <source>
        <dbReference type="SMART" id="SM00856"/>
    </source>
</evidence>
<name>A0A445B5C2_ARAHY</name>
<organism evidence="5 6">
    <name type="scientific">Arachis hypogaea</name>
    <name type="common">Peanut</name>
    <dbReference type="NCBI Taxonomy" id="3818"/>
    <lineage>
        <taxon>Eukaryota</taxon>
        <taxon>Viridiplantae</taxon>
        <taxon>Streptophyta</taxon>
        <taxon>Embryophyta</taxon>
        <taxon>Tracheophyta</taxon>
        <taxon>Spermatophyta</taxon>
        <taxon>Magnoliopsida</taxon>
        <taxon>eudicotyledons</taxon>
        <taxon>Gunneridae</taxon>
        <taxon>Pentapetalae</taxon>
        <taxon>rosids</taxon>
        <taxon>fabids</taxon>
        <taxon>Fabales</taxon>
        <taxon>Fabaceae</taxon>
        <taxon>Papilionoideae</taxon>
        <taxon>50 kb inversion clade</taxon>
        <taxon>dalbergioids sensu lato</taxon>
        <taxon>Dalbergieae</taxon>
        <taxon>Pterocarpus clade</taxon>
        <taxon>Arachis</taxon>
    </lineage>
</organism>
<dbReference type="GO" id="GO:0004857">
    <property type="term" value="F:enzyme inhibitor activity"/>
    <property type="evidence" value="ECO:0007669"/>
    <property type="project" value="InterPro"/>
</dbReference>
<dbReference type="CDD" id="cd14859">
    <property type="entry name" value="PMEI_like"/>
    <property type="match status" value="1"/>
</dbReference>
<reference evidence="5 6" key="1">
    <citation type="submission" date="2019-01" db="EMBL/GenBank/DDBJ databases">
        <title>Sequencing of cultivated peanut Arachis hypogaea provides insights into genome evolution and oil improvement.</title>
        <authorList>
            <person name="Chen X."/>
        </authorList>
    </citation>
    <scope>NUCLEOTIDE SEQUENCE [LARGE SCALE GENOMIC DNA]</scope>
    <source>
        <strain evidence="6">cv. Fuhuasheng</strain>
        <tissue evidence="5">Leaves</tissue>
    </source>
</reference>
<dbReference type="Pfam" id="PF04043">
    <property type="entry name" value="PMEI"/>
    <property type="match status" value="1"/>
</dbReference>
<dbReference type="SMART" id="SM00856">
    <property type="entry name" value="PMEI"/>
    <property type="match status" value="1"/>
</dbReference>
<dbReference type="Proteomes" id="UP000289738">
    <property type="component" value="Chromosome A10"/>
</dbReference>
<dbReference type="EMBL" id="SDMP01000010">
    <property type="protein sequence ID" value="RYR33826.1"/>
    <property type="molecule type" value="Genomic_DNA"/>
</dbReference>
<protein>
    <recommendedName>
        <fullName evidence="4">Pectinesterase inhibitor domain-containing protein</fullName>
    </recommendedName>
</protein>
<keyword evidence="6" id="KW-1185">Reference proteome</keyword>
<comment type="similarity">
    <text evidence="2">Belongs to the PMEI family.</text>
</comment>
<feature type="domain" description="Pectinesterase inhibitor" evidence="4">
    <location>
        <begin position="23"/>
        <end position="168"/>
    </location>
</feature>
<dbReference type="InterPro" id="IPR035513">
    <property type="entry name" value="Invertase/methylesterase_inhib"/>
</dbReference>
<dbReference type="NCBIfam" id="TIGR01614">
    <property type="entry name" value="PME_inhib"/>
    <property type="match status" value="1"/>
</dbReference>
<keyword evidence="1 3" id="KW-0732">Signal</keyword>
<dbReference type="Gene3D" id="1.20.140.40">
    <property type="entry name" value="Invertase/pectin methylesterase inhibitor family protein"/>
    <property type="match status" value="1"/>
</dbReference>
<dbReference type="SUPFAM" id="SSF101148">
    <property type="entry name" value="Plant invertase/pectin methylesterase inhibitor"/>
    <property type="match status" value="1"/>
</dbReference>
<evidence type="ECO:0000313" key="5">
    <source>
        <dbReference type="EMBL" id="RYR33826.1"/>
    </source>
</evidence>
<dbReference type="PANTHER" id="PTHR31080:SF152">
    <property type="entry name" value="CELL WALL _ VACUOLAR INHIBITOR OF FRUCTOSIDASE 2"/>
    <property type="match status" value="1"/>
</dbReference>
<evidence type="ECO:0000256" key="1">
    <source>
        <dbReference type="ARBA" id="ARBA00022729"/>
    </source>
</evidence>
<evidence type="ECO:0000256" key="2">
    <source>
        <dbReference type="ARBA" id="ARBA00038471"/>
    </source>
</evidence>
<accession>A0A445B5C2</accession>
<dbReference type="InterPro" id="IPR051955">
    <property type="entry name" value="PME_Inhibitor"/>
</dbReference>
<gene>
    <name evidence="5" type="ORF">Ahy_A10g048472</name>
</gene>
<dbReference type="InterPro" id="IPR006501">
    <property type="entry name" value="Pectinesterase_inhib_dom"/>
</dbReference>
<feature type="chain" id="PRO_5019542499" description="Pectinesterase inhibitor domain-containing protein" evidence="3">
    <location>
        <begin position="24"/>
        <end position="218"/>
    </location>
</feature>
<feature type="signal peptide" evidence="3">
    <location>
        <begin position="1"/>
        <end position="23"/>
    </location>
</feature>
<dbReference type="AlphaFoldDB" id="A0A445B5C2"/>
<evidence type="ECO:0000313" key="6">
    <source>
        <dbReference type="Proteomes" id="UP000289738"/>
    </source>
</evidence>
<comment type="caution">
    <text evidence="5">The sequence shown here is derived from an EMBL/GenBank/DDBJ whole genome shotgun (WGS) entry which is preliminary data.</text>
</comment>
<dbReference type="STRING" id="3818.A0A445B5C2"/>